<feature type="chain" id="PRO_5045187125" description="PknH-like extracellular domain-containing protein" evidence="2">
    <location>
        <begin position="27"/>
        <end position="231"/>
    </location>
</feature>
<proteinExistence type="predicted"/>
<name>A0ABX7PE56_9ACTN</name>
<organism evidence="3 4">
    <name type="scientific">Nocardioides aromaticivorans</name>
    <dbReference type="NCBI Taxonomy" id="200618"/>
    <lineage>
        <taxon>Bacteria</taxon>
        <taxon>Bacillati</taxon>
        <taxon>Actinomycetota</taxon>
        <taxon>Actinomycetes</taxon>
        <taxon>Propionibacteriales</taxon>
        <taxon>Nocardioidaceae</taxon>
        <taxon>Nocardioides</taxon>
    </lineage>
</organism>
<feature type="region of interest" description="Disordered" evidence="1">
    <location>
        <begin position="58"/>
        <end position="78"/>
    </location>
</feature>
<evidence type="ECO:0000256" key="1">
    <source>
        <dbReference type="SAM" id="MobiDB-lite"/>
    </source>
</evidence>
<dbReference type="RefSeq" id="WP_207008026.1">
    <property type="nucleotide sequence ID" value="NZ_CP022295.1"/>
</dbReference>
<evidence type="ECO:0000256" key="2">
    <source>
        <dbReference type="SAM" id="SignalP"/>
    </source>
</evidence>
<protein>
    <recommendedName>
        <fullName evidence="5">PknH-like extracellular domain-containing protein</fullName>
    </recommendedName>
</protein>
<gene>
    <name evidence="3" type="ORF">CFH99_00850</name>
</gene>
<keyword evidence="4" id="KW-1185">Reference proteome</keyword>
<evidence type="ECO:0008006" key="5">
    <source>
        <dbReference type="Google" id="ProtNLM"/>
    </source>
</evidence>
<accession>A0ABX7PE56</accession>
<reference evidence="3 4" key="1">
    <citation type="submission" date="2017-06" db="EMBL/GenBank/DDBJ databases">
        <title>Complete Genome Sequence of the Soil Carbazole-Degrading Bacterium Nocardioides aromaticivorans IC177.</title>
        <authorList>
            <person name="Vejarano F."/>
            <person name="Suzuki-Minakuchi C."/>
            <person name="Ohtsubo Y."/>
            <person name="Tsuda M."/>
            <person name="Okada K."/>
            <person name="Nojiri H."/>
        </authorList>
    </citation>
    <scope>NUCLEOTIDE SEQUENCE [LARGE SCALE GENOMIC DNA]</scope>
    <source>
        <strain evidence="3 4">IC177</strain>
    </source>
</reference>
<sequence>MPSSPGPLLRRTLLALVAVATLGVSACGDDGDGPSADPDGVLTRDEISEALLPVGSTVEQAEVGPEDLPGFADDREADREECQPLSALVDLDPEPTRSARVQVDVKPLGAWVHVQLLTYPAGDAEEVLDQVAAAVEACADGYVETRVREYPVHEVAREEGPAIGDQVVAFSTTATDSMDTEPFPLDEHTVLVRDGQQVLAFRAGSIGEDEEALALLGAVVDAQWERYAAAR</sequence>
<feature type="signal peptide" evidence="2">
    <location>
        <begin position="1"/>
        <end position="26"/>
    </location>
</feature>
<evidence type="ECO:0000313" key="4">
    <source>
        <dbReference type="Proteomes" id="UP000662818"/>
    </source>
</evidence>
<evidence type="ECO:0000313" key="3">
    <source>
        <dbReference type="EMBL" id="QSR24171.1"/>
    </source>
</evidence>
<keyword evidence="2" id="KW-0732">Signal</keyword>
<dbReference type="Proteomes" id="UP000662818">
    <property type="component" value="Chromosome"/>
</dbReference>
<dbReference type="EMBL" id="CP022295">
    <property type="protein sequence ID" value="QSR24171.1"/>
    <property type="molecule type" value="Genomic_DNA"/>
</dbReference>